<keyword evidence="1" id="KW-0472">Membrane</keyword>
<dbReference type="EMBL" id="MEYV01000017">
    <property type="protein sequence ID" value="OGD39836.1"/>
    <property type="molecule type" value="Genomic_DNA"/>
</dbReference>
<accession>A0A1F5CAE1</accession>
<evidence type="ECO:0000313" key="2">
    <source>
        <dbReference type="EMBL" id="OGD39836.1"/>
    </source>
</evidence>
<comment type="caution">
    <text evidence="2">The sequence shown here is derived from an EMBL/GenBank/DDBJ whole genome shotgun (WGS) entry which is preliminary data.</text>
</comment>
<dbReference type="AlphaFoldDB" id="A0A1F5CAE1"/>
<keyword evidence="1" id="KW-0812">Transmembrane</keyword>
<sequence>MDQAGGLLFFIVFAVLLFLFSRFLRRLTGLPKQTFCDYHKWKWDEKIHNFRCQNKNCGRIAGVDSPPGWQPPISP</sequence>
<evidence type="ECO:0000313" key="3">
    <source>
        <dbReference type="Proteomes" id="UP000177197"/>
    </source>
</evidence>
<evidence type="ECO:0000256" key="1">
    <source>
        <dbReference type="SAM" id="Phobius"/>
    </source>
</evidence>
<organism evidence="2 3">
    <name type="scientific">Candidatus Azambacteria bacterium RIFCSPLOWO2_02_FULL_44_14</name>
    <dbReference type="NCBI Taxonomy" id="1797306"/>
    <lineage>
        <taxon>Bacteria</taxon>
        <taxon>Candidatus Azamiibacteriota</taxon>
    </lineage>
</organism>
<dbReference type="Proteomes" id="UP000177197">
    <property type="component" value="Unassembled WGS sequence"/>
</dbReference>
<gene>
    <name evidence="2" type="ORF">A3I30_00295</name>
</gene>
<feature type="transmembrane region" description="Helical" evidence="1">
    <location>
        <begin position="6"/>
        <end position="24"/>
    </location>
</feature>
<reference evidence="2 3" key="1">
    <citation type="journal article" date="2016" name="Nat. Commun.">
        <title>Thousands of microbial genomes shed light on interconnected biogeochemical processes in an aquifer system.</title>
        <authorList>
            <person name="Anantharaman K."/>
            <person name="Brown C.T."/>
            <person name="Hug L.A."/>
            <person name="Sharon I."/>
            <person name="Castelle C.J."/>
            <person name="Probst A.J."/>
            <person name="Thomas B.C."/>
            <person name="Singh A."/>
            <person name="Wilkins M.J."/>
            <person name="Karaoz U."/>
            <person name="Brodie E.L."/>
            <person name="Williams K.H."/>
            <person name="Hubbard S.S."/>
            <person name="Banfield J.F."/>
        </authorList>
    </citation>
    <scope>NUCLEOTIDE SEQUENCE [LARGE SCALE GENOMIC DNA]</scope>
</reference>
<keyword evidence="1" id="KW-1133">Transmembrane helix</keyword>
<protein>
    <submittedName>
        <fullName evidence="2">Uncharacterized protein</fullName>
    </submittedName>
</protein>
<proteinExistence type="predicted"/>
<name>A0A1F5CAE1_9BACT</name>